<evidence type="ECO:0000313" key="2">
    <source>
        <dbReference type="EMBL" id="MBP0902378.1"/>
    </source>
</evidence>
<evidence type="ECO:0008006" key="4">
    <source>
        <dbReference type="Google" id="ProtNLM"/>
    </source>
</evidence>
<evidence type="ECO:0000313" key="3">
    <source>
        <dbReference type="Proteomes" id="UP000670776"/>
    </source>
</evidence>
<sequence length="318" mass="35736">MPTIKYLSLFSCLFLLLLLACNEVNPKSEKEAATFVKQWNAAHTPIKAAFLEPYYLDVVTYYDKEFTNDQVQQDKNLLFQQFPDYKQRILNDQLEVTKVEGRFLVTFTKQVTYSGIEANYPSYLELTVKNGKFKILREGLSKNAKNLDAPIFPNARTSSVVLSKNRQLFGDFDGDGLSDYATVLSPEIQTAIPTNTQSNDTVVCKGGCNSVIIFSNKNLKPITIEGAYQSQLENLKDLNSDAADEIGFWDIKPTTKSLYVFDATNGRLLTEPIVINTTVHKNLKLIDVFKKSGVNKITVTSSEQVEGKWVLKSRVVGL</sequence>
<dbReference type="RefSeq" id="WP_209651747.1">
    <property type="nucleotide sequence ID" value="NZ_JAGJCB010000001.1"/>
</dbReference>
<feature type="signal peptide" evidence="1">
    <location>
        <begin position="1"/>
        <end position="20"/>
    </location>
</feature>
<proteinExistence type="predicted"/>
<dbReference type="PROSITE" id="PS51257">
    <property type="entry name" value="PROKAR_LIPOPROTEIN"/>
    <property type="match status" value="1"/>
</dbReference>
<dbReference type="Proteomes" id="UP000670776">
    <property type="component" value="Unassembled WGS sequence"/>
</dbReference>
<evidence type="ECO:0000256" key="1">
    <source>
        <dbReference type="SAM" id="SignalP"/>
    </source>
</evidence>
<protein>
    <recommendedName>
        <fullName evidence="4">DUF4440 domain-containing protein</fullName>
    </recommendedName>
</protein>
<comment type="caution">
    <text evidence="2">The sequence shown here is derived from an EMBL/GenBank/DDBJ whole genome shotgun (WGS) entry which is preliminary data.</text>
</comment>
<keyword evidence="3" id="KW-1185">Reference proteome</keyword>
<reference evidence="2 3" key="1">
    <citation type="submission" date="2021-04" db="EMBL/GenBank/DDBJ databases">
        <title>Mariniflexile gromovii gen. nov., sp. nov., a gliding bacterium isolated from the sea urchin Strongylocentrotus intermedius.</title>
        <authorList>
            <person name="Ko S."/>
            <person name="Le V."/>
            <person name="Ahn C.-Y."/>
            <person name="Oh H.-M."/>
        </authorList>
    </citation>
    <scope>NUCLEOTIDE SEQUENCE [LARGE SCALE GENOMIC DNA]</scope>
    <source>
        <strain evidence="2 3">KCTC 12570</strain>
    </source>
</reference>
<keyword evidence="1" id="KW-0732">Signal</keyword>
<organism evidence="2 3">
    <name type="scientific">Mariniflexile gromovii</name>
    <dbReference type="NCBI Taxonomy" id="362523"/>
    <lineage>
        <taxon>Bacteria</taxon>
        <taxon>Pseudomonadati</taxon>
        <taxon>Bacteroidota</taxon>
        <taxon>Flavobacteriia</taxon>
        <taxon>Flavobacteriales</taxon>
        <taxon>Flavobacteriaceae</taxon>
        <taxon>Mariniflexile</taxon>
    </lineage>
</organism>
<gene>
    <name evidence="2" type="ORF">J8H85_00940</name>
</gene>
<name>A0ABS4BP59_9FLAO</name>
<accession>A0ABS4BP59</accession>
<dbReference type="EMBL" id="JAGJCB010000001">
    <property type="protein sequence ID" value="MBP0902378.1"/>
    <property type="molecule type" value="Genomic_DNA"/>
</dbReference>
<feature type="chain" id="PRO_5045559399" description="DUF4440 domain-containing protein" evidence="1">
    <location>
        <begin position="21"/>
        <end position="318"/>
    </location>
</feature>